<dbReference type="RefSeq" id="XP_008074626.1">
    <property type="nucleotide sequence ID" value="XM_008076435.1"/>
</dbReference>
<keyword evidence="1" id="KW-0732">Signal</keyword>
<dbReference type="GeneID" id="19879484"/>
<evidence type="ECO:0000313" key="3">
    <source>
        <dbReference type="Proteomes" id="UP000011081"/>
    </source>
</evidence>
<accession>L2GV04</accession>
<sequence length="430" mass="49220">MFRIYNIRLYFLIIYLVTGTLGMNTNSARQAIPKIQRSLPKFFANLDKMNRDFISTRNFVHEYVNHASPKGSKLIAHTKIPFSMRFLHHPLLQNKSHNTFGISDSIHRMCHSTSMEQNGTSRCNHVEDDRIVNDGSSFIDLPYVENVNNGGLEQTINECTNYSSVEGNDLCGTKKQELCSSCVDAQTELIADLKQHGNHTVEEQNFEKYGRINPKEQDTVPRSAEKLGHNTKMEIHTVSASNSNHETKNRRTPVKAHSSCASNLERRSDAINALLHGYFQGNAIETHPECIFLFKNSVTDSTSFKYMPREQWRELTCNQRKVEGLILTNSYRFPPEHLKKLQSYSNLVYEYVSFIPSLYATATWGYVRHGVTIASFNTFLVKMVDLLRNFTPGDNSTAKIADSEIKQLDEVCHELADQLKKLQEFHEKVK</sequence>
<reference evidence="3" key="1">
    <citation type="submission" date="2011-03" db="EMBL/GenBank/DDBJ databases">
        <title>The genome sequence of Vavraia culicis strain floridensis.</title>
        <authorList>
            <consortium name="The Broad Institute Genome Sequencing Platform"/>
            <person name="Cuomo C."/>
            <person name="Becnel J."/>
            <person name="Sanscrainte N."/>
            <person name="Young S.K."/>
            <person name="Zeng Q."/>
            <person name="Gargeya S."/>
            <person name="Fitzgerald M."/>
            <person name="Haas B."/>
            <person name="Abouelleil A."/>
            <person name="Alvarado L."/>
            <person name="Arachchi H.M."/>
            <person name="Berlin A."/>
            <person name="Chapman S.B."/>
            <person name="Gearin G."/>
            <person name="Goldberg J."/>
            <person name="Griggs A."/>
            <person name="Gujja S."/>
            <person name="Hansen M."/>
            <person name="Heiman D."/>
            <person name="Howarth C."/>
            <person name="Larimer J."/>
            <person name="Lui A."/>
            <person name="MacDonald P.J.P."/>
            <person name="McCowen C."/>
            <person name="Montmayeur A."/>
            <person name="Murphy C."/>
            <person name="Neiman D."/>
            <person name="Pearson M."/>
            <person name="Priest M."/>
            <person name="Roberts A."/>
            <person name="Saif S."/>
            <person name="Shea T."/>
            <person name="Sisk P."/>
            <person name="Stolte C."/>
            <person name="Sykes S."/>
            <person name="Wortman J."/>
            <person name="Nusbaum C."/>
            <person name="Birren B."/>
        </authorList>
    </citation>
    <scope>NUCLEOTIDE SEQUENCE [LARGE SCALE GENOMIC DNA]</scope>
    <source>
        <strain evidence="3">floridensis</strain>
    </source>
</reference>
<dbReference type="VEuPathDB" id="MicrosporidiaDB:VCUG_01608"/>
<evidence type="ECO:0000256" key="1">
    <source>
        <dbReference type="SAM" id="SignalP"/>
    </source>
</evidence>
<proteinExistence type="predicted"/>
<dbReference type="Proteomes" id="UP000011081">
    <property type="component" value="Unassembled WGS sequence"/>
</dbReference>
<dbReference type="HOGENOM" id="CLU_638092_0_0_1"/>
<gene>
    <name evidence="2" type="ORF">VCUG_01608</name>
</gene>
<dbReference type="EMBL" id="GL877429">
    <property type="protein sequence ID" value="ELA46910.1"/>
    <property type="molecule type" value="Genomic_DNA"/>
</dbReference>
<protein>
    <submittedName>
        <fullName evidence="2">Uncharacterized protein</fullName>
    </submittedName>
</protein>
<dbReference type="AlphaFoldDB" id="L2GV04"/>
<name>L2GV04_VAVCU</name>
<feature type="signal peptide" evidence="1">
    <location>
        <begin position="1"/>
        <end position="22"/>
    </location>
</feature>
<evidence type="ECO:0000313" key="2">
    <source>
        <dbReference type="EMBL" id="ELA46910.1"/>
    </source>
</evidence>
<feature type="chain" id="PRO_5003960397" evidence="1">
    <location>
        <begin position="23"/>
        <end position="430"/>
    </location>
</feature>
<keyword evidence="3" id="KW-1185">Reference proteome</keyword>
<organism evidence="2 3">
    <name type="scientific">Vavraia culicis (isolate floridensis)</name>
    <name type="common">Microsporidian parasite</name>
    <dbReference type="NCBI Taxonomy" id="948595"/>
    <lineage>
        <taxon>Eukaryota</taxon>
        <taxon>Fungi</taxon>
        <taxon>Fungi incertae sedis</taxon>
        <taxon>Microsporidia</taxon>
        <taxon>Pleistophoridae</taxon>
        <taxon>Vavraia</taxon>
    </lineage>
</organism>
<dbReference type="InParanoid" id="L2GV04"/>